<protein>
    <recommendedName>
        <fullName evidence="4">Mannosyltransferase</fullName>
    </recommendedName>
</protein>
<dbReference type="EMBL" id="JAIQCV010000009">
    <property type="protein sequence ID" value="KAH1066948.1"/>
    <property type="molecule type" value="Genomic_DNA"/>
</dbReference>
<evidence type="ECO:0000256" key="1">
    <source>
        <dbReference type="SAM" id="SignalP"/>
    </source>
</evidence>
<keyword evidence="3" id="KW-1185">Reference proteome</keyword>
<reference evidence="2 3" key="1">
    <citation type="journal article" date="2021" name="Plant Biotechnol. J.">
        <title>Multi-omics assisted identification of the key and species-specific regulatory components of drought-tolerant mechanisms in Gossypium stocksii.</title>
        <authorList>
            <person name="Yu D."/>
            <person name="Ke L."/>
            <person name="Zhang D."/>
            <person name="Wu Y."/>
            <person name="Sun Y."/>
            <person name="Mei J."/>
            <person name="Sun J."/>
            <person name="Sun Y."/>
        </authorList>
    </citation>
    <scope>NUCLEOTIDE SEQUENCE [LARGE SCALE GENOMIC DNA]</scope>
    <source>
        <strain evidence="3">cv. E1</strain>
        <tissue evidence="2">Leaf</tissue>
    </source>
</reference>
<gene>
    <name evidence="2" type="ORF">J1N35_031935</name>
</gene>
<organism evidence="2 3">
    <name type="scientific">Gossypium stocksii</name>
    <dbReference type="NCBI Taxonomy" id="47602"/>
    <lineage>
        <taxon>Eukaryota</taxon>
        <taxon>Viridiplantae</taxon>
        <taxon>Streptophyta</taxon>
        <taxon>Embryophyta</taxon>
        <taxon>Tracheophyta</taxon>
        <taxon>Spermatophyta</taxon>
        <taxon>Magnoliopsida</taxon>
        <taxon>eudicotyledons</taxon>
        <taxon>Gunneridae</taxon>
        <taxon>Pentapetalae</taxon>
        <taxon>rosids</taxon>
        <taxon>malvids</taxon>
        <taxon>Malvales</taxon>
        <taxon>Malvaceae</taxon>
        <taxon>Malvoideae</taxon>
        <taxon>Gossypium</taxon>
    </lineage>
</organism>
<keyword evidence="1" id="KW-0732">Signal</keyword>
<comment type="caution">
    <text evidence="2">The sequence shown here is derived from an EMBL/GenBank/DDBJ whole genome shotgun (WGS) entry which is preliminary data.</text>
</comment>
<feature type="signal peptide" evidence="1">
    <location>
        <begin position="1"/>
        <end position="17"/>
    </location>
</feature>
<sequence>MFDLLLAVITLIFHTYPDIHYYGNMIHQELLKLEKLEKENAHNHILSPREVSTPYNSPVHYVNFAPGYAMYRYLQAKLIILPCFLGGMHISLVKLNASPILSYYSCFYFLKS</sequence>
<dbReference type="Proteomes" id="UP000828251">
    <property type="component" value="Unassembled WGS sequence"/>
</dbReference>
<evidence type="ECO:0000313" key="3">
    <source>
        <dbReference type="Proteomes" id="UP000828251"/>
    </source>
</evidence>
<name>A0A9D3V295_9ROSI</name>
<dbReference type="AlphaFoldDB" id="A0A9D3V295"/>
<accession>A0A9D3V295</accession>
<proteinExistence type="predicted"/>
<evidence type="ECO:0008006" key="4">
    <source>
        <dbReference type="Google" id="ProtNLM"/>
    </source>
</evidence>
<evidence type="ECO:0000313" key="2">
    <source>
        <dbReference type="EMBL" id="KAH1066948.1"/>
    </source>
</evidence>
<feature type="chain" id="PRO_5038657982" description="Mannosyltransferase" evidence="1">
    <location>
        <begin position="18"/>
        <end position="112"/>
    </location>
</feature>